<dbReference type="PANTHER" id="PTHR46124">
    <property type="entry name" value="D-AMINOACYL-TRNA DEACYLASE"/>
    <property type="match status" value="1"/>
</dbReference>
<gene>
    <name evidence="3" type="ORF">ENO34_02865</name>
</gene>
<feature type="non-terminal residue" evidence="3">
    <location>
        <position position="162"/>
    </location>
</feature>
<dbReference type="InterPro" id="IPR018228">
    <property type="entry name" value="DNase_TatD-rel_CS"/>
</dbReference>
<accession>A0A831YD92</accession>
<reference evidence="3" key="1">
    <citation type="journal article" date="2020" name="mSystems">
        <title>Genome- and Community-Level Interaction Insights into Carbon Utilization and Element Cycling Functions of Hydrothermarchaeota in Hydrothermal Sediment.</title>
        <authorList>
            <person name="Zhou Z."/>
            <person name="Liu Y."/>
            <person name="Xu W."/>
            <person name="Pan J."/>
            <person name="Luo Z.H."/>
            <person name="Li M."/>
        </authorList>
    </citation>
    <scope>NUCLEOTIDE SEQUENCE [LARGE SCALE GENOMIC DNA]</scope>
    <source>
        <strain evidence="3">SpSt-1257</strain>
    </source>
</reference>
<dbReference type="SUPFAM" id="SSF51556">
    <property type="entry name" value="Metallo-dependent hydrolases"/>
    <property type="match status" value="1"/>
</dbReference>
<evidence type="ECO:0000313" key="3">
    <source>
        <dbReference type="EMBL" id="HEV09324.1"/>
    </source>
</evidence>
<dbReference type="Pfam" id="PF01026">
    <property type="entry name" value="TatD_DNase"/>
    <property type="match status" value="1"/>
</dbReference>
<proteinExistence type="inferred from homology"/>
<protein>
    <submittedName>
        <fullName evidence="3">TatD family deoxyribonuclease</fullName>
    </submittedName>
</protein>
<comment type="similarity">
    <text evidence="1">Belongs to the metallo-dependent hydrolases superfamily. TatD-type hydrolase family.</text>
</comment>
<dbReference type="PROSITE" id="PS01137">
    <property type="entry name" value="TATD_1"/>
    <property type="match status" value="1"/>
</dbReference>
<dbReference type="PANTHER" id="PTHR46124:SF2">
    <property type="entry name" value="D-AMINOACYL-TRNA DEACYLASE"/>
    <property type="match status" value="1"/>
</dbReference>
<dbReference type="CDD" id="cd01310">
    <property type="entry name" value="TatD_DNAse"/>
    <property type="match status" value="1"/>
</dbReference>
<keyword evidence="2" id="KW-0378">Hydrolase</keyword>
<dbReference type="GO" id="GO:0005829">
    <property type="term" value="C:cytosol"/>
    <property type="evidence" value="ECO:0007669"/>
    <property type="project" value="TreeGrafter"/>
</dbReference>
<dbReference type="GO" id="GO:0016788">
    <property type="term" value="F:hydrolase activity, acting on ester bonds"/>
    <property type="evidence" value="ECO:0007669"/>
    <property type="project" value="InterPro"/>
</dbReference>
<dbReference type="InterPro" id="IPR001130">
    <property type="entry name" value="TatD-like"/>
</dbReference>
<dbReference type="AlphaFoldDB" id="A0A831YD92"/>
<sequence length="162" mass="18549">MVDTHCHLDMLPQEDLIESVKGLDVLLTIGCDKEEIKKAVEIGNSYENVFVAVGYHPYDVSDINDNDLQDLENLIKSNEKIVAVGECGLDFYRDKTPKDKQEYFFRKQIEIAKRLKKPIIIHSRSAERDTERILSEYLPLEASGIMHCFGGDERLLDFSLEA</sequence>
<organism evidence="3">
    <name type="scientific">Sulfurihydrogenibium azorense</name>
    <dbReference type="NCBI Taxonomy" id="309806"/>
    <lineage>
        <taxon>Bacteria</taxon>
        <taxon>Pseudomonadati</taxon>
        <taxon>Aquificota</taxon>
        <taxon>Aquificia</taxon>
        <taxon>Aquificales</taxon>
        <taxon>Hydrogenothermaceae</taxon>
        <taxon>Sulfurihydrogenibium</taxon>
    </lineage>
</organism>
<evidence type="ECO:0000256" key="2">
    <source>
        <dbReference type="ARBA" id="ARBA00022801"/>
    </source>
</evidence>
<name>A0A831YD92_9AQUI</name>
<dbReference type="EMBL" id="DSFC01000162">
    <property type="protein sequence ID" value="HEV09324.1"/>
    <property type="molecule type" value="Genomic_DNA"/>
</dbReference>
<comment type="caution">
    <text evidence="3">The sequence shown here is derived from an EMBL/GenBank/DDBJ whole genome shotgun (WGS) entry which is preliminary data.</text>
</comment>
<evidence type="ECO:0000256" key="1">
    <source>
        <dbReference type="ARBA" id="ARBA00009275"/>
    </source>
</evidence>
<dbReference type="InterPro" id="IPR032466">
    <property type="entry name" value="Metal_Hydrolase"/>
</dbReference>
<dbReference type="Proteomes" id="UP000885621">
    <property type="component" value="Unassembled WGS sequence"/>
</dbReference>
<dbReference type="Gene3D" id="3.20.20.140">
    <property type="entry name" value="Metal-dependent hydrolases"/>
    <property type="match status" value="1"/>
</dbReference>